<dbReference type="EMBL" id="BMKG01000017">
    <property type="protein sequence ID" value="GGC13268.1"/>
    <property type="molecule type" value="Genomic_DNA"/>
</dbReference>
<organism evidence="3 4">
    <name type="scientific">Pseudoduganella buxea</name>
    <dbReference type="NCBI Taxonomy" id="1949069"/>
    <lineage>
        <taxon>Bacteria</taxon>
        <taxon>Pseudomonadati</taxon>
        <taxon>Pseudomonadota</taxon>
        <taxon>Betaproteobacteria</taxon>
        <taxon>Burkholderiales</taxon>
        <taxon>Oxalobacteraceae</taxon>
        <taxon>Telluria group</taxon>
        <taxon>Pseudoduganella</taxon>
    </lineage>
</organism>
<dbReference type="NCBIfam" id="NF040716">
    <property type="entry name" value="YcaO_for_S12"/>
    <property type="match status" value="1"/>
</dbReference>
<dbReference type="InterPro" id="IPR019938">
    <property type="entry name" value="YcaO_dom_prot"/>
</dbReference>
<dbReference type="InterPro" id="IPR003776">
    <property type="entry name" value="YcaO-like_dom"/>
</dbReference>
<dbReference type="PROSITE" id="PS51664">
    <property type="entry name" value="YCAO"/>
    <property type="match status" value="1"/>
</dbReference>
<reference evidence="5" key="2">
    <citation type="journal article" date="2019" name="Int. J. Syst. Evol. Microbiol.">
        <title>The Global Catalogue of Microorganisms (GCM) 10K type strain sequencing project: providing services to taxonomists for standard genome sequencing and annotation.</title>
        <authorList>
            <consortium name="The Broad Institute Genomics Platform"/>
            <consortium name="The Broad Institute Genome Sequencing Center for Infectious Disease"/>
            <person name="Wu L."/>
            <person name="Ma J."/>
        </authorList>
    </citation>
    <scope>NUCLEOTIDE SEQUENCE [LARGE SCALE GENOMIC DNA]</scope>
    <source>
        <strain evidence="5">CGMCC 1.15931</strain>
    </source>
</reference>
<reference evidence="2" key="4">
    <citation type="submission" date="2024-05" db="EMBL/GenBank/DDBJ databases">
        <authorList>
            <person name="Sun Q."/>
            <person name="Zhou Y."/>
        </authorList>
    </citation>
    <scope>NUCLEOTIDE SEQUENCE</scope>
    <source>
        <strain evidence="2">CGMCC 1.15931</strain>
    </source>
</reference>
<protein>
    <submittedName>
        <fullName evidence="3">OsmC domain/YcaO domain-containing protein</fullName>
    </submittedName>
</protein>
<evidence type="ECO:0000313" key="3">
    <source>
        <dbReference type="EMBL" id="MTV53252.1"/>
    </source>
</evidence>
<dbReference type="Gene3D" id="3.30.1330.230">
    <property type="match status" value="1"/>
</dbReference>
<name>A0A6I3SYB1_9BURK</name>
<dbReference type="OrthoDB" id="9761274at2"/>
<dbReference type="PANTHER" id="PTHR37809:SF1">
    <property type="entry name" value="RIBOSOMAL PROTEIN S12 METHYLTHIOTRANSFERASE ACCESSORY FACTOR YCAO"/>
    <property type="match status" value="1"/>
</dbReference>
<dbReference type="Proteomes" id="UP000430634">
    <property type="component" value="Unassembled WGS sequence"/>
</dbReference>
<sequence>MEIKVNFLDKLRLEAKFDDFTVIADQPIRYKGDGSAPGPFDYFLASSALCAAYFVKLYCNTRNIPTENIRLSQNNIVDPENRYRQIFKIQVELPADISDKDRQGILRSIERCTVKKVVQEGPEFVIEEVENLDADAQALLTLAPAGARTFIEGKDLPLEETIANMSGLLAGLGMKIEIASWRNIVPNVWSLHIRDAHSPMCFTNGKGATKESALASALGEFIERLNCNHFYGGAYWGEEIANAPFVHYPNERWFQPGPKDALPKEILDEYCLDIYDPDDELRASHLVDTNSGNAARGICSLPFTRQSDGATVYFPSNLLENLYVSNGMSAGNTLAEAQVQCLSEIFERAVKREILEGELALPDVPQDVLAKYPGIVAGIQGLEEQGFPVLVKDASLGGTYPVMCVTLMNPRTGGVFASFGAHPSFEVALERSLTELLQGRSFEGLNDLPPPTFASNAVTEPNNFVEHFIDSSGVVSWRFFSAKADHAFVEWDFSAHGENANAEEAATLLGLLEGMGKEVYTAVYDQLGAVACRIVVPGYSEVYPVEDLVWDNTNKSLLFRADILNLHRLDDAALADLLERLENNELDEYADIATLIGVEFDENTEWGQLTVLELKLLVHLALKQFEDAQDLVSAFLQYNDNTVERRLFYQAMDAVLTVTLDDELALEDYVANFRRMYGDARMDAVLGSVDGSVRFHGLTPTSMALEGLDRHDRLIDSYRKLHAARARAAAGG</sequence>
<reference evidence="2" key="1">
    <citation type="journal article" date="2014" name="Int. J. Syst. Evol. Microbiol.">
        <title>Complete genome of a new Firmicutes species belonging to the dominant human colonic microbiota ('Ruminococcus bicirculans') reveals two chromosomes and a selective capacity to utilize plant glucans.</title>
        <authorList>
            <consortium name="NISC Comparative Sequencing Program"/>
            <person name="Wegmann U."/>
            <person name="Louis P."/>
            <person name="Goesmann A."/>
            <person name="Henrissat B."/>
            <person name="Duncan S.H."/>
            <person name="Flint H.J."/>
        </authorList>
    </citation>
    <scope>NUCLEOTIDE SEQUENCE</scope>
    <source>
        <strain evidence="2">CGMCC 1.15931</strain>
    </source>
</reference>
<evidence type="ECO:0000259" key="1">
    <source>
        <dbReference type="PROSITE" id="PS51664"/>
    </source>
</evidence>
<dbReference type="PANTHER" id="PTHR37809">
    <property type="entry name" value="RIBOSOMAL PROTEIN S12 METHYLTHIOTRANSFERASE ACCESSORY FACTOR YCAO"/>
    <property type="match status" value="1"/>
</dbReference>
<feature type="domain" description="YcaO" evidence="1">
    <location>
        <begin position="205"/>
        <end position="572"/>
    </location>
</feature>
<comment type="caution">
    <text evidence="3">The sequence shown here is derived from an EMBL/GenBank/DDBJ whole genome shotgun (WGS) entry which is preliminary data.</text>
</comment>
<proteinExistence type="predicted"/>
<dbReference type="RefSeq" id="WP_155470570.1">
    <property type="nucleotide sequence ID" value="NZ_BMKG01000017.1"/>
</dbReference>
<dbReference type="Pfam" id="PF02566">
    <property type="entry name" value="OsmC"/>
    <property type="match status" value="1"/>
</dbReference>
<dbReference type="InterPro" id="IPR036102">
    <property type="entry name" value="OsmC/Ohrsf"/>
</dbReference>
<dbReference type="SUPFAM" id="SSF82784">
    <property type="entry name" value="OsmC-like"/>
    <property type="match status" value="1"/>
</dbReference>
<gene>
    <name evidence="2" type="ORF">GCM10011572_38300</name>
    <name evidence="3" type="ORF">GM672_10960</name>
</gene>
<dbReference type="InterPro" id="IPR041080">
    <property type="entry name" value="YcaO_C"/>
</dbReference>
<reference evidence="3 4" key="3">
    <citation type="submission" date="2019-11" db="EMBL/GenBank/DDBJ databases">
        <title>Type strains purchased from KCTC, JCM and DSMZ.</title>
        <authorList>
            <person name="Lu H."/>
        </authorList>
    </citation>
    <scope>NUCLEOTIDE SEQUENCE [LARGE SCALE GENOMIC DNA]</scope>
    <source>
        <strain evidence="3 4">KCTC 52429</strain>
    </source>
</reference>
<dbReference type="Proteomes" id="UP000622638">
    <property type="component" value="Unassembled WGS sequence"/>
</dbReference>
<dbReference type="Pfam" id="PF02624">
    <property type="entry name" value="YcaO"/>
    <property type="match status" value="1"/>
</dbReference>
<evidence type="ECO:0000313" key="5">
    <source>
        <dbReference type="Proteomes" id="UP000622638"/>
    </source>
</evidence>
<dbReference type="NCBIfam" id="TIGR00702">
    <property type="entry name" value="YcaO-type kinase domain"/>
    <property type="match status" value="1"/>
</dbReference>
<dbReference type="Gene3D" id="3.30.300.20">
    <property type="match status" value="1"/>
</dbReference>
<dbReference type="InterPro" id="IPR015946">
    <property type="entry name" value="KH_dom-like_a/b"/>
</dbReference>
<evidence type="ECO:0000313" key="4">
    <source>
        <dbReference type="Proteomes" id="UP000430634"/>
    </source>
</evidence>
<dbReference type="EMBL" id="WNKZ01000025">
    <property type="protein sequence ID" value="MTV53252.1"/>
    <property type="molecule type" value="Genomic_DNA"/>
</dbReference>
<accession>A0A6I3SYB1</accession>
<dbReference type="Pfam" id="PF18381">
    <property type="entry name" value="YcaO_C"/>
    <property type="match status" value="1"/>
</dbReference>
<evidence type="ECO:0000313" key="2">
    <source>
        <dbReference type="EMBL" id="GGC13268.1"/>
    </source>
</evidence>
<dbReference type="InterPro" id="IPR003718">
    <property type="entry name" value="OsmC/Ohr_fam"/>
</dbReference>
<dbReference type="AlphaFoldDB" id="A0A6I3SYB1"/>
<dbReference type="NCBIfam" id="TIGR03549">
    <property type="entry name" value="OsmC domain/YcaO domain-containing protein"/>
    <property type="match status" value="1"/>
</dbReference>
<keyword evidence="5" id="KW-1185">Reference proteome</keyword>